<feature type="domain" description="FAS1" evidence="3">
    <location>
        <begin position="28"/>
        <end position="183"/>
    </location>
</feature>
<dbReference type="InterPro" id="IPR003587">
    <property type="entry name" value="Hint_dom_N"/>
</dbReference>
<evidence type="ECO:0000313" key="5">
    <source>
        <dbReference type="Proteomes" id="UP000218209"/>
    </source>
</evidence>
<dbReference type="InterPro" id="IPR036378">
    <property type="entry name" value="FAS1_dom_sf"/>
</dbReference>
<keyword evidence="5" id="KW-1185">Reference proteome</keyword>
<dbReference type="GO" id="GO:0016540">
    <property type="term" value="P:protein autoprocessing"/>
    <property type="evidence" value="ECO:0007669"/>
    <property type="project" value="InterPro"/>
</dbReference>
<dbReference type="InterPro" id="IPR001767">
    <property type="entry name" value="Hedgehog_Hint"/>
</dbReference>
<dbReference type="Gene3D" id="2.30.180.10">
    <property type="entry name" value="FAS1 domain"/>
    <property type="match status" value="2"/>
</dbReference>
<evidence type="ECO:0000256" key="1">
    <source>
        <dbReference type="SAM" id="MobiDB-lite"/>
    </source>
</evidence>
<dbReference type="InterPro" id="IPR000782">
    <property type="entry name" value="FAS1_domain"/>
</dbReference>
<organism evidence="4 5">
    <name type="scientific">Porphyra umbilicalis</name>
    <name type="common">Purple laver</name>
    <name type="synonym">Red alga</name>
    <dbReference type="NCBI Taxonomy" id="2786"/>
    <lineage>
        <taxon>Eukaryota</taxon>
        <taxon>Rhodophyta</taxon>
        <taxon>Bangiophyceae</taxon>
        <taxon>Bangiales</taxon>
        <taxon>Bangiaceae</taxon>
        <taxon>Porphyra</taxon>
    </lineage>
</organism>
<feature type="region of interest" description="Disordered" evidence="1">
    <location>
        <begin position="367"/>
        <end position="396"/>
    </location>
</feature>
<reference evidence="4 5" key="1">
    <citation type="submission" date="2017-03" db="EMBL/GenBank/DDBJ databases">
        <title>WGS assembly of Porphyra umbilicalis.</title>
        <authorList>
            <person name="Brawley S.H."/>
            <person name="Blouin N.A."/>
            <person name="Ficko-Blean E."/>
            <person name="Wheeler G.L."/>
            <person name="Lohr M."/>
            <person name="Goodson H.V."/>
            <person name="Jenkins J.W."/>
            <person name="Blaby-Haas C.E."/>
            <person name="Helliwell K.E."/>
            <person name="Chan C."/>
            <person name="Marriage T."/>
            <person name="Bhattacharya D."/>
            <person name="Klein A.S."/>
            <person name="Badis Y."/>
            <person name="Brodie J."/>
            <person name="Cao Y."/>
            <person name="Collen J."/>
            <person name="Dittami S.M."/>
            <person name="Gachon C.M."/>
            <person name="Green B.R."/>
            <person name="Karpowicz S."/>
            <person name="Kim J.W."/>
            <person name="Kudahl U."/>
            <person name="Lin S."/>
            <person name="Michel G."/>
            <person name="Mittag M."/>
            <person name="Olson B.J."/>
            <person name="Pangilinan J."/>
            <person name="Peng Y."/>
            <person name="Qiu H."/>
            <person name="Shu S."/>
            <person name="Singer J.T."/>
            <person name="Smith A.G."/>
            <person name="Sprecher B.N."/>
            <person name="Wagner V."/>
            <person name="Wang W."/>
            <person name="Wang Z.-Y."/>
            <person name="Yan J."/>
            <person name="Yarish C."/>
            <person name="Zoeuner-Riek S."/>
            <person name="Zhuang Y."/>
            <person name="Zou Y."/>
            <person name="Lindquist E.A."/>
            <person name="Grimwood J."/>
            <person name="Barry K."/>
            <person name="Rokhsar D.S."/>
            <person name="Schmutz J."/>
            <person name="Stiller J.W."/>
            <person name="Grossman A.R."/>
            <person name="Prochnik S.E."/>
        </authorList>
    </citation>
    <scope>NUCLEOTIDE SEQUENCE [LARGE SCALE GENOMIC DNA]</scope>
    <source>
        <strain evidence="4">4086291</strain>
    </source>
</reference>
<accession>A0A1X6P3I2</accession>
<protein>
    <recommendedName>
        <fullName evidence="3">FAS1 domain-containing protein</fullName>
    </recommendedName>
</protein>
<dbReference type="SMART" id="SM00554">
    <property type="entry name" value="FAS1"/>
    <property type="match status" value="2"/>
</dbReference>
<dbReference type="Proteomes" id="UP000218209">
    <property type="component" value="Unassembled WGS sequence"/>
</dbReference>
<keyword evidence="2" id="KW-0732">Signal</keyword>
<evidence type="ECO:0000313" key="4">
    <source>
        <dbReference type="EMBL" id="OSX75398.1"/>
    </source>
</evidence>
<dbReference type="PROSITE" id="PS50213">
    <property type="entry name" value="FAS1"/>
    <property type="match status" value="2"/>
</dbReference>
<feature type="chain" id="PRO_5012552810" description="FAS1 domain-containing protein" evidence="2">
    <location>
        <begin position="21"/>
        <end position="582"/>
    </location>
</feature>
<dbReference type="PANTHER" id="PTHR10900:SF77">
    <property type="entry name" value="FI19380P1"/>
    <property type="match status" value="1"/>
</dbReference>
<dbReference type="GO" id="GO:0005615">
    <property type="term" value="C:extracellular space"/>
    <property type="evidence" value="ECO:0007669"/>
    <property type="project" value="TreeGrafter"/>
</dbReference>
<gene>
    <name evidence="4" type="ORF">BU14_0238s0021</name>
</gene>
<feature type="domain" description="FAS1" evidence="3">
    <location>
        <begin position="201"/>
        <end position="356"/>
    </location>
</feature>
<dbReference type="Pfam" id="PF02469">
    <property type="entry name" value="Fasciclin"/>
    <property type="match status" value="2"/>
</dbReference>
<dbReference type="SUPFAM" id="SSF82153">
    <property type="entry name" value="FAS1 domain"/>
    <property type="match status" value="2"/>
</dbReference>
<dbReference type="EMBL" id="KV918905">
    <property type="protein sequence ID" value="OSX75398.1"/>
    <property type="molecule type" value="Genomic_DNA"/>
</dbReference>
<dbReference type="Pfam" id="PF01079">
    <property type="entry name" value="Hint"/>
    <property type="match status" value="1"/>
</dbReference>
<feature type="signal peptide" evidence="2">
    <location>
        <begin position="1"/>
        <end position="20"/>
    </location>
</feature>
<dbReference type="SMART" id="SM00306">
    <property type="entry name" value="HintN"/>
    <property type="match status" value="1"/>
</dbReference>
<dbReference type="PANTHER" id="PTHR10900">
    <property type="entry name" value="PERIOSTIN-RELATED"/>
    <property type="match status" value="1"/>
</dbReference>
<dbReference type="InterPro" id="IPR050904">
    <property type="entry name" value="Adhesion/Biosynth-related"/>
</dbReference>
<dbReference type="AlphaFoldDB" id="A0A1X6P3I2"/>
<dbReference type="CDD" id="cd00081">
    <property type="entry name" value="Hint"/>
    <property type="match status" value="1"/>
</dbReference>
<sequence>MVRFGVASALVAAAAAVAVAATAATGVAMTIAGVASGNPDLSLLVRALDAADLIGVVDNADASFTVFAPTDAAFVSLAQVLGYAGQDKDEAFDTIVGALTELGGGDPIPTLTAILQYHVAAGVVRATELVAAGGYTPLAGPKVTLADDGVTLIDAAPAVADPKLVTTDVDASNGVVHVIDGVLLPTAVGGAGPPAGGGAPLPTIGRLVADNPDFSLLLTALTAADLVDVVTNASAALTVFAPTDAAFVALARALGYAGKDPRGAYDAIVAALTERGDGDPIPTLTAILQYHVAAGVVRATELVAAGGYTPLAGPDVTLAADEVTLIDAAPAVADPTLVATDVEASNGVVHILDGVLLPLAIGGAASPTPTAAPPAASPGVPPPPPSPTPDDDDESVCFPADATVTLASGDTVRMDTLVVGDSVAVGGGRFSDVFAFTHADADAMTAFVRLTVAPPAADACAAHPSSLRLTAGHYLSVNGRLAAASTVVVGDLLRRADGSSAPVVAVGVAVAGGLYNPQTVDGSILVDGIVASTYTTAVAPHLAAAALAPMRALYAVGGGRAGGWLTRVSRLAGLLPRGPLVV</sequence>
<dbReference type="Gene3D" id="2.170.16.10">
    <property type="entry name" value="Hedgehog/Intein (Hint) domain"/>
    <property type="match status" value="1"/>
</dbReference>
<evidence type="ECO:0000259" key="3">
    <source>
        <dbReference type="PROSITE" id="PS50213"/>
    </source>
</evidence>
<proteinExistence type="predicted"/>
<name>A0A1X6P3I2_PORUM</name>
<dbReference type="InterPro" id="IPR036844">
    <property type="entry name" value="Hint_dom_sf"/>
</dbReference>
<dbReference type="OrthoDB" id="5988460at2759"/>
<feature type="compositionally biased region" description="Pro residues" evidence="1">
    <location>
        <begin position="370"/>
        <end position="388"/>
    </location>
</feature>
<dbReference type="SUPFAM" id="SSF51294">
    <property type="entry name" value="Hedgehog/intein (Hint) domain"/>
    <property type="match status" value="1"/>
</dbReference>
<evidence type="ECO:0000256" key="2">
    <source>
        <dbReference type="SAM" id="SignalP"/>
    </source>
</evidence>